<accession>A0A4U8UX24</accession>
<proteinExistence type="predicted"/>
<reference evidence="1 2" key="1">
    <citation type="journal article" date="2015" name="Genome Biol.">
        <title>Comparative genomics of Steinernema reveals deeply conserved gene regulatory networks.</title>
        <authorList>
            <person name="Dillman A.R."/>
            <person name="Macchietto M."/>
            <person name="Porter C.F."/>
            <person name="Rogers A."/>
            <person name="Williams B."/>
            <person name="Antoshechkin I."/>
            <person name="Lee M.M."/>
            <person name="Goodwin Z."/>
            <person name="Lu X."/>
            <person name="Lewis E.E."/>
            <person name="Goodrich-Blair H."/>
            <person name="Stock S.P."/>
            <person name="Adams B.J."/>
            <person name="Sternberg P.W."/>
            <person name="Mortazavi A."/>
        </authorList>
    </citation>
    <scope>NUCLEOTIDE SEQUENCE [LARGE SCALE GENOMIC DNA]</scope>
    <source>
        <strain evidence="1 2">ALL</strain>
    </source>
</reference>
<evidence type="ECO:0000313" key="1">
    <source>
        <dbReference type="EMBL" id="TMS37981.1"/>
    </source>
</evidence>
<name>A0A4U8UX24_STECR</name>
<gene>
    <name evidence="1" type="ORF">L596_004804</name>
</gene>
<organism evidence="1 2">
    <name type="scientific">Steinernema carpocapsae</name>
    <name type="common">Entomopathogenic nematode</name>
    <dbReference type="NCBI Taxonomy" id="34508"/>
    <lineage>
        <taxon>Eukaryota</taxon>
        <taxon>Metazoa</taxon>
        <taxon>Ecdysozoa</taxon>
        <taxon>Nematoda</taxon>
        <taxon>Chromadorea</taxon>
        <taxon>Rhabditida</taxon>
        <taxon>Tylenchina</taxon>
        <taxon>Panagrolaimomorpha</taxon>
        <taxon>Strongyloidoidea</taxon>
        <taxon>Steinernematidae</taxon>
        <taxon>Steinernema</taxon>
    </lineage>
</organism>
<dbReference type="EMBL" id="AZBU02000001">
    <property type="protein sequence ID" value="TMS37981.1"/>
    <property type="molecule type" value="Genomic_DNA"/>
</dbReference>
<sequence>MALNDIVCENIYLKKSICFWAELFLNKFVPNIVHVEKPIDKGSLRGQNEDFRLAFVPFCVEGLCEPVVLKNSRCAVFKFTIDQKSSKLGLTRRL</sequence>
<keyword evidence="2" id="KW-1185">Reference proteome</keyword>
<dbReference type="Proteomes" id="UP000298663">
    <property type="component" value="Chromosome X"/>
</dbReference>
<dbReference type="EMBL" id="CM016762">
    <property type="protein sequence ID" value="TMS37981.1"/>
    <property type="molecule type" value="Genomic_DNA"/>
</dbReference>
<protein>
    <submittedName>
        <fullName evidence="1">Uncharacterized protein</fullName>
    </submittedName>
</protein>
<evidence type="ECO:0000313" key="2">
    <source>
        <dbReference type="Proteomes" id="UP000298663"/>
    </source>
</evidence>
<reference evidence="1 2" key="2">
    <citation type="journal article" date="2019" name="G3 (Bethesda)">
        <title>Hybrid Assembly of the Genome of the Entomopathogenic Nematode Steinernema carpocapsae Identifies the X-Chromosome.</title>
        <authorList>
            <person name="Serra L."/>
            <person name="Macchietto M."/>
            <person name="Macias-Munoz A."/>
            <person name="McGill C.J."/>
            <person name="Rodriguez I.M."/>
            <person name="Rodriguez B."/>
            <person name="Murad R."/>
            <person name="Mortazavi A."/>
        </authorList>
    </citation>
    <scope>NUCLEOTIDE SEQUENCE [LARGE SCALE GENOMIC DNA]</scope>
    <source>
        <strain evidence="1 2">ALL</strain>
    </source>
</reference>
<dbReference type="AlphaFoldDB" id="A0A4U8UX24"/>
<comment type="caution">
    <text evidence="1">The sequence shown here is derived from an EMBL/GenBank/DDBJ whole genome shotgun (WGS) entry which is preliminary data.</text>
</comment>